<dbReference type="PANTHER" id="PTHR35848">
    <property type="entry name" value="OXALATE-BINDING PROTEIN"/>
    <property type="match status" value="1"/>
</dbReference>
<dbReference type="InterPro" id="IPR013096">
    <property type="entry name" value="Cupin_2"/>
</dbReference>
<gene>
    <name evidence="3" type="ORF">NX778_09325</name>
</gene>
<dbReference type="PANTHER" id="PTHR35848:SF6">
    <property type="entry name" value="CUPIN TYPE-2 DOMAIN-CONTAINING PROTEIN"/>
    <property type="match status" value="1"/>
</dbReference>
<dbReference type="Proteomes" id="UP001204621">
    <property type="component" value="Unassembled WGS sequence"/>
</dbReference>
<sequence>MPEAPSYPHLVRADQVKAAEGQFSHPWNPKSLLVGSHLSKLGGLARTGVSLARIPAGHESFTYHSHQCEEEWVYILSGRAVAEIDDKEYEVGAGDFIAFPTPSVAHHLRNPFSEDLVYLMGGENRDTDIADFPRHGKRMVKTPAGVTIYDLANGKPFGPLED</sequence>
<dbReference type="CDD" id="cd02224">
    <property type="entry name" value="cupin_SPO2919-like"/>
    <property type="match status" value="1"/>
</dbReference>
<dbReference type="InterPro" id="IPR014710">
    <property type="entry name" value="RmlC-like_jellyroll"/>
</dbReference>
<dbReference type="EMBL" id="JANUGU010000002">
    <property type="protein sequence ID" value="MCS0658262.1"/>
    <property type="molecule type" value="Genomic_DNA"/>
</dbReference>
<dbReference type="Pfam" id="PF07883">
    <property type="entry name" value="Cupin_2"/>
    <property type="match status" value="1"/>
</dbReference>
<evidence type="ECO:0000256" key="1">
    <source>
        <dbReference type="ARBA" id="ARBA00022723"/>
    </source>
</evidence>
<reference evidence="3 4" key="1">
    <citation type="submission" date="2022-08" db="EMBL/GenBank/DDBJ databases">
        <title>Reclassification of Massilia species as members of the genera Telluria, Duganella, Pseudoduganella, Mokoshia gen. nov. and Zemynaea gen. nov. using orthogonal and non-orthogonal genome-based approaches.</title>
        <authorList>
            <person name="Bowman J.P."/>
        </authorList>
    </citation>
    <scope>NUCLEOTIDE SEQUENCE [LARGE SCALE GENOMIC DNA]</scope>
    <source>
        <strain evidence="3 4">JCM 31606</strain>
    </source>
</reference>
<organism evidence="3 4">
    <name type="scientific">Massilia terrae</name>
    <dbReference type="NCBI Taxonomy" id="1811224"/>
    <lineage>
        <taxon>Bacteria</taxon>
        <taxon>Pseudomonadati</taxon>
        <taxon>Pseudomonadota</taxon>
        <taxon>Betaproteobacteria</taxon>
        <taxon>Burkholderiales</taxon>
        <taxon>Oxalobacteraceae</taxon>
        <taxon>Telluria group</taxon>
        <taxon>Massilia</taxon>
    </lineage>
</organism>
<dbReference type="RefSeq" id="WP_258811449.1">
    <property type="nucleotide sequence ID" value="NZ_JANUGU010000002.1"/>
</dbReference>
<protein>
    <submittedName>
        <fullName evidence="3">Cupin domain-containing protein</fullName>
    </submittedName>
</protein>
<comment type="caution">
    <text evidence="3">The sequence shown here is derived from an EMBL/GenBank/DDBJ whole genome shotgun (WGS) entry which is preliminary data.</text>
</comment>
<keyword evidence="4" id="KW-1185">Reference proteome</keyword>
<feature type="domain" description="Cupin type-2" evidence="2">
    <location>
        <begin position="51"/>
        <end position="120"/>
    </location>
</feature>
<dbReference type="Gene3D" id="2.60.120.10">
    <property type="entry name" value="Jelly Rolls"/>
    <property type="match status" value="1"/>
</dbReference>
<proteinExistence type="predicted"/>
<dbReference type="InterPro" id="IPR011051">
    <property type="entry name" value="RmlC_Cupin_sf"/>
</dbReference>
<keyword evidence="1" id="KW-0479">Metal-binding</keyword>
<evidence type="ECO:0000259" key="2">
    <source>
        <dbReference type="Pfam" id="PF07883"/>
    </source>
</evidence>
<dbReference type="SUPFAM" id="SSF51182">
    <property type="entry name" value="RmlC-like cupins"/>
    <property type="match status" value="1"/>
</dbReference>
<evidence type="ECO:0000313" key="3">
    <source>
        <dbReference type="EMBL" id="MCS0658262.1"/>
    </source>
</evidence>
<dbReference type="InterPro" id="IPR051610">
    <property type="entry name" value="GPI/OXD"/>
</dbReference>
<name>A0ABT2CWB7_9BURK</name>
<evidence type="ECO:0000313" key="4">
    <source>
        <dbReference type="Proteomes" id="UP001204621"/>
    </source>
</evidence>
<accession>A0ABT2CWB7</accession>